<dbReference type="GO" id="GO:0000976">
    <property type="term" value="F:transcription cis-regulatory region binding"/>
    <property type="evidence" value="ECO:0007669"/>
    <property type="project" value="TreeGrafter"/>
</dbReference>
<keyword evidence="3" id="KW-0804">Transcription</keyword>
<dbReference type="PROSITE" id="PS50977">
    <property type="entry name" value="HTH_TETR_2"/>
    <property type="match status" value="1"/>
</dbReference>
<protein>
    <submittedName>
        <fullName evidence="6">TetR/AcrR family transcriptional regulator</fullName>
    </submittedName>
</protein>
<evidence type="ECO:0000256" key="4">
    <source>
        <dbReference type="PROSITE-ProRule" id="PRU00335"/>
    </source>
</evidence>
<sequence length="216" mass="24440">MAGLNHISDMLHQLKTFIGAFNRHDLTKGRQSILKSFLRTATREGIANVTMRSIGAEAGVKPPTIYSHFPEGRDQVVAAAMRWHYSGYAQALLVEFSTCVTPQDFWKTLVRFHVAQQLREPANDSWDILIATDRISKQLPDEVREEIETWERFCDYMYAAISQDMGHVGIDVNARVARKTLDAVCAWWKWDGSDEHLDAAVAYGLKAAEAIMNIAR</sequence>
<dbReference type="PANTHER" id="PTHR30055:SF234">
    <property type="entry name" value="HTH-TYPE TRANSCRIPTIONAL REGULATOR BETI"/>
    <property type="match status" value="1"/>
</dbReference>
<dbReference type="InterPro" id="IPR009057">
    <property type="entry name" value="Homeodomain-like_sf"/>
</dbReference>
<gene>
    <name evidence="6" type="ORF">H0H12_19260</name>
</gene>
<dbReference type="Pfam" id="PF00440">
    <property type="entry name" value="TetR_N"/>
    <property type="match status" value="1"/>
</dbReference>
<evidence type="ECO:0000259" key="5">
    <source>
        <dbReference type="PROSITE" id="PS50977"/>
    </source>
</evidence>
<keyword evidence="2 4" id="KW-0238">DNA-binding</keyword>
<evidence type="ECO:0000256" key="2">
    <source>
        <dbReference type="ARBA" id="ARBA00023125"/>
    </source>
</evidence>
<reference evidence="6 7" key="1">
    <citation type="journal article" date="2009" name="Mikrobiologiia">
        <title>[Phenanthren biodegradation and interaction of Pseudomonas putida BS3701 and Burkholderia sp.BS3702 in plant rhizosphere].</title>
        <authorList>
            <person name="Ovchinnikova A.A."/>
            <person name="Vetrova A.A."/>
            <person name="Filonov A.E."/>
            <person name="Boronin A.M."/>
        </authorList>
    </citation>
    <scope>NUCLEOTIDE SEQUENCE [LARGE SCALE GENOMIC DNA]</scope>
    <source>
        <strain evidence="6 7">BS3701</strain>
    </source>
</reference>
<name>A0A7D6A0Q3_PSEPU</name>
<dbReference type="EMBL" id="CP059052">
    <property type="protein sequence ID" value="QLJ12583.1"/>
    <property type="molecule type" value="Genomic_DNA"/>
</dbReference>
<dbReference type="PANTHER" id="PTHR30055">
    <property type="entry name" value="HTH-TYPE TRANSCRIPTIONAL REGULATOR RUTR"/>
    <property type="match status" value="1"/>
</dbReference>
<dbReference type="Proteomes" id="UP000510934">
    <property type="component" value="Chromosome"/>
</dbReference>
<dbReference type="Gene3D" id="1.10.357.10">
    <property type="entry name" value="Tetracycline Repressor, domain 2"/>
    <property type="match status" value="1"/>
</dbReference>
<evidence type="ECO:0000313" key="7">
    <source>
        <dbReference type="Proteomes" id="UP000510934"/>
    </source>
</evidence>
<dbReference type="InterPro" id="IPR050109">
    <property type="entry name" value="HTH-type_TetR-like_transc_reg"/>
</dbReference>
<dbReference type="GO" id="GO:0003700">
    <property type="term" value="F:DNA-binding transcription factor activity"/>
    <property type="evidence" value="ECO:0007669"/>
    <property type="project" value="TreeGrafter"/>
</dbReference>
<evidence type="ECO:0000256" key="3">
    <source>
        <dbReference type="ARBA" id="ARBA00023163"/>
    </source>
</evidence>
<evidence type="ECO:0000256" key="1">
    <source>
        <dbReference type="ARBA" id="ARBA00023015"/>
    </source>
</evidence>
<dbReference type="AlphaFoldDB" id="A0A7D6A0Q3"/>
<feature type="domain" description="HTH tetR-type" evidence="5">
    <location>
        <begin position="27"/>
        <end position="87"/>
    </location>
</feature>
<evidence type="ECO:0000313" key="6">
    <source>
        <dbReference type="EMBL" id="QLJ12583.1"/>
    </source>
</evidence>
<organism evidence="6 7">
    <name type="scientific">Pseudomonas putida</name>
    <name type="common">Arthrobacter siderocapsulatus</name>
    <dbReference type="NCBI Taxonomy" id="303"/>
    <lineage>
        <taxon>Bacteria</taxon>
        <taxon>Pseudomonadati</taxon>
        <taxon>Pseudomonadota</taxon>
        <taxon>Gammaproteobacteria</taxon>
        <taxon>Pseudomonadales</taxon>
        <taxon>Pseudomonadaceae</taxon>
        <taxon>Pseudomonas</taxon>
    </lineage>
</organism>
<keyword evidence="1" id="KW-0805">Transcription regulation</keyword>
<accession>A0A7D6A0Q3</accession>
<feature type="DNA-binding region" description="H-T-H motif" evidence="4">
    <location>
        <begin position="50"/>
        <end position="69"/>
    </location>
</feature>
<dbReference type="InterPro" id="IPR001647">
    <property type="entry name" value="HTH_TetR"/>
</dbReference>
<dbReference type="SUPFAM" id="SSF46689">
    <property type="entry name" value="Homeodomain-like"/>
    <property type="match status" value="1"/>
</dbReference>
<proteinExistence type="predicted"/>
<dbReference type="RefSeq" id="WP_180688445.1">
    <property type="nucleotide sequence ID" value="NZ_CP059052.1"/>
</dbReference>